<dbReference type="InterPro" id="IPR050417">
    <property type="entry name" value="Sugar_Epim/Isomerase"/>
</dbReference>
<accession>A0A8J2UB03</accession>
<reference evidence="3" key="2">
    <citation type="submission" date="2020-09" db="EMBL/GenBank/DDBJ databases">
        <authorList>
            <person name="Sun Q."/>
            <person name="Zhou Y."/>
        </authorList>
    </citation>
    <scope>NUCLEOTIDE SEQUENCE</scope>
    <source>
        <strain evidence="3">CGMCC 1.15448</strain>
    </source>
</reference>
<keyword evidence="1 3" id="KW-0413">Isomerase</keyword>
<protein>
    <submittedName>
        <fullName evidence="3">Hydroxypyruvate isomerase</fullName>
    </submittedName>
</protein>
<feature type="domain" description="Xylose isomerase-like TIM barrel" evidence="2">
    <location>
        <begin position="130"/>
        <end position="290"/>
    </location>
</feature>
<comment type="caution">
    <text evidence="3">The sequence shown here is derived from an EMBL/GenBank/DDBJ whole genome shotgun (WGS) entry which is preliminary data.</text>
</comment>
<dbReference type="Proteomes" id="UP000607559">
    <property type="component" value="Unassembled WGS sequence"/>
</dbReference>
<sequence>MHQKNYIMSKPSSRRTAIKNIVAGTAAIGAAGMLSSLEASAGKLEKSKKNNNKVKLKGTINHSVCRWCYSDISLDDLCIAVKNIGFGAIDLVGPKDFPVLQKHGIYSSMCNGAELGLTKGWNHTEYHPALIKNYTEHIDLVAKGGYKNLICFSGNREGMDDETGLKNCVTGLKQIIGQAEKQGVIIHMELLNSKINHKDQMCDNTKWGIELVKRMGSENFKLLYDIYHMQIDEGDVIRTITDNHQYFGHYHTGGVPGRNEIDETQELFYPAIMRGIAATGYKGYVAQEFIPSRPDKLKSLEQGVHICDI</sequence>
<evidence type="ECO:0000313" key="4">
    <source>
        <dbReference type="Proteomes" id="UP000607559"/>
    </source>
</evidence>
<dbReference type="Pfam" id="PF01261">
    <property type="entry name" value="AP_endonuc_2"/>
    <property type="match status" value="1"/>
</dbReference>
<dbReference type="InterPro" id="IPR036237">
    <property type="entry name" value="Xyl_isomerase-like_sf"/>
</dbReference>
<dbReference type="AlphaFoldDB" id="A0A8J2UB03"/>
<dbReference type="GO" id="GO:0016853">
    <property type="term" value="F:isomerase activity"/>
    <property type="evidence" value="ECO:0007669"/>
    <property type="project" value="UniProtKB-KW"/>
</dbReference>
<dbReference type="EMBL" id="BMJC01000001">
    <property type="protein sequence ID" value="GGA92253.1"/>
    <property type="molecule type" value="Genomic_DNA"/>
</dbReference>
<evidence type="ECO:0000313" key="3">
    <source>
        <dbReference type="EMBL" id="GGA92253.1"/>
    </source>
</evidence>
<dbReference type="PROSITE" id="PS51318">
    <property type="entry name" value="TAT"/>
    <property type="match status" value="1"/>
</dbReference>
<proteinExistence type="predicted"/>
<organism evidence="3 4">
    <name type="scientific">Puia dinghuensis</name>
    <dbReference type="NCBI Taxonomy" id="1792502"/>
    <lineage>
        <taxon>Bacteria</taxon>
        <taxon>Pseudomonadati</taxon>
        <taxon>Bacteroidota</taxon>
        <taxon>Chitinophagia</taxon>
        <taxon>Chitinophagales</taxon>
        <taxon>Chitinophagaceae</taxon>
        <taxon>Puia</taxon>
    </lineage>
</organism>
<dbReference type="InterPro" id="IPR013022">
    <property type="entry name" value="Xyl_isomerase-like_TIM-brl"/>
</dbReference>
<evidence type="ECO:0000259" key="2">
    <source>
        <dbReference type="Pfam" id="PF01261"/>
    </source>
</evidence>
<keyword evidence="4" id="KW-1185">Reference proteome</keyword>
<dbReference type="SUPFAM" id="SSF51658">
    <property type="entry name" value="Xylose isomerase-like"/>
    <property type="match status" value="1"/>
</dbReference>
<reference evidence="3" key="1">
    <citation type="journal article" date="2014" name="Int. J. Syst. Evol. Microbiol.">
        <title>Complete genome sequence of Corynebacterium casei LMG S-19264T (=DSM 44701T), isolated from a smear-ripened cheese.</title>
        <authorList>
            <consortium name="US DOE Joint Genome Institute (JGI-PGF)"/>
            <person name="Walter F."/>
            <person name="Albersmeier A."/>
            <person name="Kalinowski J."/>
            <person name="Ruckert C."/>
        </authorList>
    </citation>
    <scope>NUCLEOTIDE SEQUENCE</scope>
    <source>
        <strain evidence="3">CGMCC 1.15448</strain>
    </source>
</reference>
<dbReference type="PANTHER" id="PTHR43489:SF3">
    <property type="entry name" value="XYLOSE ISOMERASE DOMAIN PROTEIN TIM BARREL"/>
    <property type="match status" value="1"/>
</dbReference>
<dbReference type="InterPro" id="IPR006311">
    <property type="entry name" value="TAT_signal"/>
</dbReference>
<gene>
    <name evidence="3" type="ORF">GCM10011511_14540</name>
</gene>
<name>A0A8J2UB03_9BACT</name>
<evidence type="ECO:0000256" key="1">
    <source>
        <dbReference type="ARBA" id="ARBA00023235"/>
    </source>
</evidence>
<dbReference type="PANTHER" id="PTHR43489">
    <property type="entry name" value="ISOMERASE"/>
    <property type="match status" value="1"/>
</dbReference>
<dbReference type="Gene3D" id="3.20.20.150">
    <property type="entry name" value="Divalent-metal-dependent TIM barrel enzymes"/>
    <property type="match status" value="1"/>
</dbReference>